<dbReference type="InterPro" id="IPR018649">
    <property type="entry name" value="SHOCT"/>
</dbReference>
<protein>
    <recommendedName>
        <fullName evidence="1">SHOCT domain-containing protein</fullName>
    </recommendedName>
</protein>
<sequence>MESPLALTLVVGLVALGIAGLVVNGGFWFLLAYVFLWSATLLFIADPDQFVERIEAWLDLEFDADASRREPAETTAFDADLASDADPLLTLRERYAAGELDDDEFERMLDVLLSTETPVDAREHHEHLEYREYDGRRERDTVTERTAN</sequence>
<proteinExistence type="predicted"/>
<keyword evidence="3" id="KW-1185">Reference proteome</keyword>
<dbReference type="OrthoDB" id="178074at2157"/>
<evidence type="ECO:0000313" key="2">
    <source>
        <dbReference type="EMBL" id="KTG11168.1"/>
    </source>
</evidence>
<reference evidence="2 3" key="1">
    <citation type="submission" date="2015-12" db="EMBL/GenBank/DDBJ databases">
        <title>Haloprofundus marisrubri gen. nov., sp. nov., an extremely halophilic archaeon isolated from the Discovery deep brine-seawater interface in the Red Sea.</title>
        <authorList>
            <person name="Zhang G."/>
            <person name="Stingl U."/>
            <person name="Rashid M."/>
        </authorList>
    </citation>
    <scope>NUCLEOTIDE SEQUENCE [LARGE SCALE GENOMIC DNA]</scope>
    <source>
        <strain evidence="2 3">SB9</strain>
    </source>
</reference>
<dbReference type="Proteomes" id="UP000054387">
    <property type="component" value="Unassembled WGS sequence"/>
</dbReference>
<comment type="caution">
    <text evidence="2">The sequence shown here is derived from an EMBL/GenBank/DDBJ whole genome shotgun (WGS) entry which is preliminary data.</text>
</comment>
<name>A0A0W1RD40_9EURY</name>
<evidence type="ECO:0000259" key="1">
    <source>
        <dbReference type="Pfam" id="PF09851"/>
    </source>
</evidence>
<dbReference type="Pfam" id="PF09851">
    <property type="entry name" value="SHOCT"/>
    <property type="match status" value="1"/>
</dbReference>
<organism evidence="2 3">
    <name type="scientific">Haloprofundus marisrubri</name>
    <dbReference type="NCBI Taxonomy" id="1514971"/>
    <lineage>
        <taxon>Archaea</taxon>
        <taxon>Methanobacteriati</taxon>
        <taxon>Methanobacteriota</taxon>
        <taxon>Stenosarchaea group</taxon>
        <taxon>Halobacteria</taxon>
        <taxon>Halobacteriales</taxon>
        <taxon>Haloferacaceae</taxon>
        <taxon>Haloprofundus</taxon>
    </lineage>
</organism>
<dbReference type="AlphaFoldDB" id="A0A0W1RD40"/>
<dbReference type="STRING" id="1514971.AUR64_05525"/>
<dbReference type="EMBL" id="LOPU01000013">
    <property type="protein sequence ID" value="KTG11168.1"/>
    <property type="molecule type" value="Genomic_DNA"/>
</dbReference>
<gene>
    <name evidence="2" type="ORF">AUR64_05525</name>
</gene>
<accession>A0A0W1RD40</accession>
<evidence type="ECO:0000313" key="3">
    <source>
        <dbReference type="Proteomes" id="UP000054387"/>
    </source>
</evidence>
<feature type="domain" description="SHOCT" evidence="1">
    <location>
        <begin position="86"/>
        <end position="113"/>
    </location>
</feature>